<dbReference type="InterPro" id="IPR011882">
    <property type="entry name" value="PaaC"/>
</dbReference>
<keyword evidence="2" id="KW-1185">Reference proteome</keyword>
<accession>A0ABV2QA95</accession>
<dbReference type="NCBIfam" id="TIGR02158">
    <property type="entry name" value="PA_CoA_Oxy3"/>
    <property type="match status" value="1"/>
</dbReference>
<proteinExistence type="predicted"/>
<dbReference type="Gene3D" id="1.20.1260.10">
    <property type="match status" value="1"/>
</dbReference>
<evidence type="ECO:0000313" key="2">
    <source>
        <dbReference type="Proteomes" id="UP001549320"/>
    </source>
</evidence>
<dbReference type="SUPFAM" id="SSF47240">
    <property type="entry name" value="Ferritin-like"/>
    <property type="match status" value="1"/>
</dbReference>
<name>A0ABV2QA95_9BURK</name>
<protein>
    <submittedName>
        <fullName evidence="1">Ring-1,2-phenylacetyl-CoA epoxidase subunit PaaC</fullName>
        <ecNumber evidence="1">1.14.13.149</ecNumber>
    </submittedName>
</protein>
<dbReference type="EC" id="1.14.13.149" evidence="1"/>
<comment type="caution">
    <text evidence="1">The sequence shown here is derived from an EMBL/GenBank/DDBJ whole genome shotgun (WGS) entry which is preliminary data.</text>
</comment>
<sequence length="273" mass="30356">MNTLNAQSSPVNKAAPAAYVLHLADNALVLGQRNAEWCGHAPILEEDLSMANNSLDLIGQARMLYQHAATLQGNGATEDTLAYFRDVPDFRNYTLLELPHSPALLPSAAKERDWATTIVRNFLYSSLMVLVWERLEQSTDTQLAAIASKSIKEVRYHLRHSRDWVIRLGDGTEESHRRAQSAVDHLLPYTDEFWVAHNVEQDVANSGAGVEVAGLRSEWDEIVNSALEEATLRRPAPVKGYVTQGKQGIHSEHLGYLLSEMQSLARAHPGAIW</sequence>
<dbReference type="Proteomes" id="UP001549320">
    <property type="component" value="Unassembled WGS sequence"/>
</dbReference>
<dbReference type="InterPro" id="IPR007814">
    <property type="entry name" value="PaaA_PaaC"/>
</dbReference>
<dbReference type="InterPro" id="IPR012347">
    <property type="entry name" value="Ferritin-like"/>
</dbReference>
<gene>
    <name evidence="1" type="ORF">ABIE13_002656</name>
</gene>
<dbReference type="Pfam" id="PF05138">
    <property type="entry name" value="PaaA_PaaC"/>
    <property type="match status" value="1"/>
</dbReference>
<dbReference type="EMBL" id="JBEPSH010000005">
    <property type="protein sequence ID" value="MET4577545.1"/>
    <property type="molecule type" value="Genomic_DNA"/>
</dbReference>
<evidence type="ECO:0000313" key="1">
    <source>
        <dbReference type="EMBL" id="MET4577545.1"/>
    </source>
</evidence>
<organism evidence="1 2">
    <name type="scientific">Ottowia thiooxydans</name>
    <dbReference type="NCBI Taxonomy" id="219182"/>
    <lineage>
        <taxon>Bacteria</taxon>
        <taxon>Pseudomonadati</taxon>
        <taxon>Pseudomonadota</taxon>
        <taxon>Betaproteobacteria</taxon>
        <taxon>Burkholderiales</taxon>
        <taxon>Comamonadaceae</taxon>
        <taxon>Ottowia</taxon>
    </lineage>
</organism>
<reference evidence="1 2" key="1">
    <citation type="submission" date="2024-06" db="EMBL/GenBank/DDBJ databases">
        <title>Sorghum-associated microbial communities from plants grown in Nebraska, USA.</title>
        <authorList>
            <person name="Schachtman D."/>
        </authorList>
    </citation>
    <scope>NUCLEOTIDE SEQUENCE [LARGE SCALE GENOMIC DNA]</scope>
    <source>
        <strain evidence="1 2">2709</strain>
    </source>
</reference>
<dbReference type="InterPro" id="IPR052703">
    <property type="entry name" value="Aromatic_CoA_ox/epox"/>
</dbReference>
<dbReference type="InterPro" id="IPR009078">
    <property type="entry name" value="Ferritin-like_SF"/>
</dbReference>
<keyword evidence="1" id="KW-0560">Oxidoreductase</keyword>
<dbReference type="GO" id="GO:0097266">
    <property type="term" value="F:phenylacetyl-CoA 1,2-epoxidase activity"/>
    <property type="evidence" value="ECO:0007669"/>
    <property type="project" value="UniProtKB-EC"/>
</dbReference>
<dbReference type="PIRSF" id="PIRSF037834">
    <property type="entry name" value="PA_CoA_Oase3"/>
    <property type="match status" value="1"/>
</dbReference>
<dbReference type="PANTHER" id="PTHR30458">
    <property type="entry name" value="PHENYLACETIC ACID DEGRADATION PROTEIN PAA"/>
    <property type="match status" value="1"/>
</dbReference>
<dbReference type="RefSeq" id="WP_354444023.1">
    <property type="nucleotide sequence ID" value="NZ_JBEPSH010000005.1"/>
</dbReference>
<dbReference type="PANTHER" id="PTHR30458:SF0">
    <property type="entry name" value="1,2-PHENYLACETYL-COA EPOXIDASE, SUBUNIT C"/>
    <property type="match status" value="1"/>
</dbReference>